<protein>
    <recommendedName>
        <fullName evidence="4">Resolvase/invertase-type recombinase catalytic domain-containing protein</fullName>
    </recommendedName>
</protein>
<dbReference type="AlphaFoldDB" id="A0A4D4L1Q9"/>
<accession>A0A4D4L1Q9</accession>
<keyword evidence="3" id="KW-1185">Reference proteome</keyword>
<comment type="caution">
    <text evidence="2">The sequence shown here is derived from an EMBL/GenBank/DDBJ whole genome shotgun (WGS) entry which is preliminary data.</text>
</comment>
<gene>
    <name evidence="2" type="ORF">SVIO_037190</name>
</gene>
<evidence type="ECO:0000313" key="2">
    <source>
        <dbReference type="EMBL" id="GDY53096.1"/>
    </source>
</evidence>
<name>A0A4D4L1Q9_STRVO</name>
<proteinExistence type="predicted"/>
<feature type="region of interest" description="Disordered" evidence="1">
    <location>
        <begin position="111"/>
        <end position="132"/>
    </location>
</feature>
<dbReference type="OrthoDB" id="4176998at2"/>
<evidence type="ECO:0000256" key="1">
    <source>
        <dbReference type="SAM" id="MobiDB-lite"/>
    </source>
</evidence>
<dbReference type="EMBL" id="BJHW01000001">
    <property type="protein sequence ID" value="GDY53096.1"/>
    <property type="molecule type" value="Genomic_DNA"/>
</dbReference>
<evidence type="ECO:0000313" key="3">
    <source>
        <dbReference type="Proteomes" id="UP000301309"/>
    </source>
</evidence>
<reference evidence="2 3" key="1">
    <citation type="journal article" date="2020" name="Int. J. Syst. Evol. Microbiol.">
        <title>Reclassification of Streptomyces castelarensis and Streptomyces sporoclivatus as later heterotypic synonyms of Streptomyces antimycoticus.</title>
        <authorList>
            <person name="Komaki H."/>
            <person name="Tamura T."/>
        </authorList>
    </citation>
    <scope>NUCLEOTIDE SEQUENCE [LARGE SCALE GENOMIC DNA]</scope>
    <source>
        <strain evidence="2 3">NBRC 13459</strain>
    </source>
</reference>
<evidence type="ECO:0008006" key="4">
    <source>
        <dbReference type="Google" id="ProtNLM"/>
    </source>
</evidence>
<dbReference type="Proteomes" id="UP000301309">
    <property type="component" value="Unassembled WGS sequence"/>
</dbReference>
<sequence>MTDATVGVERFKVIVYVCTAANADPSSPRQECVEHAEMYGWDVVATIMDNTGLSAPQERTGLSEAIERVRAKEAGAILTAYRSMISPRQDEYDQAVAEVEAAGGFLAVRDRERQVPGPMGRSSKRGSRSFMV</sequence>
<feature type="compositionally biased region" description="Basic residues" evidence="1">
    <location>
        <begin position="122"/>
        <end position="132"/>
    </location>
</feature>
<organism evidence="2 3">
    <name type="scientific">Streptomyces violaceusniger</name>
    <dbReference type="NCBI Taxonomy" id="68280"/>
    <lineage>
        <taxon>Bacteria</taxon>
        <taxon>Bacillati</taxon>
        <taxon>Actinomycetota</taxon>
        <taxon>Actinomycetes</taxon>
        <taxon>Kitasatosporales</taxon>
        <taxon>Streptomycetaceae</taxon>
        <taxon>Streptomyces</taxon>
        <taxon>Streptomyces violaceusniger group</taxon>
    </lineage>
</organism>